<dbReference type="FunFam" id="3.30.70.270:FF:000020">
    <property type="entry name" value="Transposon Tf2-6 polyprotein-like Protein"/>
    <property type="match status" value="1"/>
</dbReference>
<protein>
    <submittedName>
        <fullName evidence="13">Uncharacterized protein</fullName>
    </submittedName>
</protein>
<feature type="domain" description="Reverse transcriptase" evidence="11">
    <location>
        <begin position="512"/>
        <end position="691"/>
    </location>
</feature>
<feature type="domain" description="CCHC-type" evidence="10">
    <location>
        <begin position="302"/>
        <end position="317"/>
    </location>
</feature>
<dbReference type="GO" id="GO:0008270">
    <property type="term" value="F:zinc ion binding"/>
    <property type="evidence" value="ECO:0007669"/>
    <property type="project" value="UniProtKB-KW"/>
</dbReference>
<evidence type="ECO:0000259" key="10">
    <source>
        <dbReference type="PROSITE" id="PS50158"/>
    </source>
</evidence>
<dbReference type="EMBL" id="CP144746">
    <property type="protein sequence ID" value="WVZ58323.1"/>
    <property type="molecule type" value="Genomic_DNA"/>
</dbReference>
<dbReference type="GO" id="GO:0003676">
    <property type="term" value="F:nucleic acid binding"/>
    <property type="evidence" value="ECO:0007669"/>
    <property type="project" value="InterPro"/>
</dbReference>
<feature type="region of interest" description="Disordered" evidence="9">
    <location>
        <begin position="117"/>
        <end position="143"/>
    </location>
</feature>
<dbReference type="Proteomes" id="UP001341281">
    <property type="component" value="Chromosome 02"/>
</dbReference>
<dbReference type="GO" id="GO:0006508">
    <property type="term" value="P:proteolysis"/>
    <property type="evidence" value="ECO:0007669"/>
    <property type="project" value="UniProtKB-KW"/>
</dbReference>
<dbReference type="CDD" id="cd09274">
    <property type="entry name" value="RNase_HI_RT_Ty3"/>
    <property type="match status" value="1"/>
</dbReference>
<dbReference type="GO" id="GO:0008233">
    <property type="term" value="F:peptidase activity"/>
    <property type="evidence" value="ECO:0007669"/>
    <property type="project" value="UniProtKB-KW"/>
</dbReference>
<accession>A0AAQ3SPF0</accession>
<evidence type="ECO:0000256" key="9">
    <source>
        <dbReference type="SAM" id="MobiDB-lite"/>
    </source>
</evidence>
<dbReference type="GO" id="GO:0003964">
    <property type="term" value="F:RNA-directed DNA polymerase activity"/>
    <property type="evidence" value="ECO:0007669"/>
    <property type="project" value="UniProtKB-KW"/>
</dbReference>
<reference evidence="13 14" key="1">
    <citation type="submission" date="2024-02" db="EMBL/GenBank/DDBJ databases">
        <title>High-quality chromosome-scale genome assembly of Pensacola bahiagrass (Paspalum notatum Flugge var. saurae).</title>
        <authorList>
            <person name="Vega J.M."/>
            <person name="Podio M."/>
            <person name="Orjuela J."/>
            <person name="Siena L.A."/>
            <person name="Pessino S.C."/>
            <person name="Combes M.C."/>
            <person name="Mariac C."/>
            <person name="Albertini E."/>
            <person name="Pupilli F."/>
            <person name="Ortiz J.P.A."/>
            <person name="Leblanc O."/>
        </authorList>
    </citation>
    <scope>NUCLEOTIDE SEQUENCE [LARGE SCALE GENOMIC DNA]</scope>
    <source>
        <strain evidence="13">R1</strain>
        <tissue evidence="13">Leaf</tissue>
    </source>
</reference>
<feature type="region of interest" description="Disordered" evidence="9">
    <location>
        <begin position="1168"/>
        <end position="1197"/>
    </location>
</feature>
<keyword evidence="4" id="KW-0540">Nuclease</keyword>
<dbReference type="InterPro" id="IPR056924">
    <property type="entry name" value="SH3_Tf2-1"/>
</dbReference>
<evidence type="ECO:0000259" key="11">
    <source>
        <dbReference type="PROSITE" id="PS50878"/>
    </source>
</evidence>
<organism evidence="13 14">
    <name type="scientific">Paspalum notatum var. saurae</name>
    <dbReference type="NCBI Taxonomy" id="547442"/>
    <lineage>
        <taxon>Eukaryota</taxon>
        <taxon>Viridiplantae</taxon>
        <taxon>Streptophyta</taxon>
        <taxon>Embryophyta</taxon>
        <taxon>Tracheophyta</taxon>
        <taxon>Spermatophyta</taxon>
        <taxon>Magnoliopsida</taxon>
        <taxon>Liliopsida</taxon>
        <taxon>Poales</taxon>
        <taxon>Poaceae</taxon>
        <taxon>PACMAD clade</taxon>
        <taxon>Panicoideae</taxon>
        <taxon>Andropogonodae</taxon>
        <taxon>Paspaleae</taxon>
        <taxon>Paspalinae</taxon>
        <taxon>Paspalum</taxon>
    </lineage>
</organism>
<evidence type="ECO:0000256" key="5">
    <source>
        <dbReference type="ARBA" id="ARBA00022759"/>
    </source>
</evidence>
<feature type="region of interest" description="Disordered" evidence="9">
    <location>
        <begin position="1"/>
        <end position="44"/>
    </location>
</feature>
<gene>
    <name evidence="13" type="ORF">U9M48_008604</name>
</gene>
<proteinExistence type="predicted"/>
<dbReference type="AlphaFoldDB" id="A0AAQ3SPF0"/>
<dbReference type="Gene3D" id="1.10.340.70">
    <property type="match status" value="1"/>
</dbReference>
<evidence type="ECO:0000256" key="3">
    <source>
        <dbReference type="ARBA" id="ARBA00022695"/>
    </source>
</evidence>
<dbReference type="SUPFAM" id="SSF57756">
    <property type="entry name" value="Retrovirus zinc finger-like domains"/>
    <property type="match status" value="1"/>
</dbReference>
<evidence type="ECO:0000256" key="6">
    <source>
        <dbReference type="ARBA" id="ARBA00022801"/>
    </source>
</evidence>
<keyword evidence="3" id="KW-0548">Nucleotidyltransferase</keyword>
<dbReference type="InterPro" id="IPR001878">
    <property type="entry name" value="Znf_CCHC"/>
</dbReference>
<dbReference type="InterPro" id="IPR043502">
    <property type="entry name" value="DNA/RNA_pol_sf"/>
</dbReference>
<dbReference type="Pfam" id="PF00078">
    <property type="entry name" value="RVT_1"/>
    <property type="match status" value="1"/>
</dbReference>
<dbReference type="Pfam" id="PF03732">
    <property type="entry name" value="Retrotrans_gag"/>
    <property type="match status" value="1"/>
</dbReference>
<sequence>MAGNDDSSSHTVSAQEIQERGEPPPHDNEDDGHHSGGYGGGRGRGFAAGFDNFAGGRGRGFAAGFGRARRVPIGYPTDFDAETLSNYSAEHGSDLYGRHGPYDDHGDDNFGRFGARGHYGDRRRRHPERRHNDDGLNKVKVSIPPFSGKENTDDYFEWETKVEQIFDLYEYPAEKKAKLAAIEFKGYAITWWNQIRTEYHRVGHDRITWEDMKRKMRRRFVPAYYSRDLHLKLKRLVQGITENEESTMARFLVGLNKTIADKVDMTNYTCLTELDVKGKAVSSNQPTSSTAATQRKTSKIECFKCGGHGYKQAECPNRRTIIALADGSYDSQSEEEDEFNNVFADLNLDTCEYSAEDEEIHTSDMARKKREESDKRKLREIPNPSKGESSNPSSHIKPHANHKQPRHTECLLVSKSDLREVRNTTAPFFVLLHKEVLLSTNDLPSSLPSVVLDLLQDFEDVFPDEIPAGLPPLRGIEHQIDLVPGASLPNRPAYRTNPEETKEIQRQIKELLDKGYVRESLSPCAVPVLLVPKKDGSWRMCVDCRAINAITVRYRHPIPRLDDMLDELSGSIIFTKIDLRSGYHQIRMKLGDEWKTAFKTKFGLYEWLVMPFGLTNAPSTFMRLMNHVLRAFIGKFVVVYFDDILIYSKSFDEHLDHIRQVLAVLREEKLYGNIAKCTFCTDRVVFLGFVVSANGIQVDEEKVKAIKDWPTPVNVSQVRSFHGLASFYRRFVKDFSTLAAPLNNLTKKDVPFKWRHDEDQAFHTLKTKLCEAPLLQLPDFGKTFEIECDASGIGIGGVLLQEGKPVAYFSEKLNGPHLNYSVYDKELYALVRVLEVWQHYLLPKEFVIHSDHEALKYLKSQGKLNRRHAKWIEFIETFPYVVKHKRGTDNIVADALSRRCAKHMQVDLLSDHFFWPHMRRDVQRHVGCCIVCLKAKSRLNPHGLYTPLPIPHVPWEDISMDFVLGLPQSPRGRDYIFVVVDRFSKMAHFIPCHKSDDASHVADLFFREIVCLHGIPKTIVSDRDTKFLSYFWKTLWAKLGTKLLFSTTCHPQTDGQTEVVNRTLSTMFRAVLKKNLKLWEDCLPHVEFAYNKLTWMPRKDWILSSGYMRRQGRILRRNQHNMQSKQTKGDGPFKVLQQINDNAYKIELPPEYSNVSTTFNVKDLLPFAGKPESRTTPSQEGEANEDIPSILSSPNETTLDIAGPITRSKAKQLEKEIHSQVNANLMFNNQFMLNESMLLSSCSNVLRNDGVYEPAWDEDGFKPVDI</sequence>
<dbReference type="InterPro" id="IPR012337">
    <property type="entry name" value="RNaseH-like_sf"/>
</dbReference>
<dbReference type="Gene3D" id="3.10.10.10">
    <property type="entry name" value="HIV Type 1 Reverse Transcriptase, subunit A, domain 1"/>
    <property type="match status" value="1"/>
</dbReference>
<feature type="compositionally biased region" description="Basic and acidic residues" evidence="9">
    <location>
        <begin position="17"/>
        <end position="34"/>
    </location>
</feature>
<keyword evidence="7" id="KW-0695">RNA-directed DNA polymerase</keyword>
<dbReference type="FunFam" id="3.10.10.10:FF:000007">
    <property type="entry name" value="Retrovirus-related Pol polyprotein from transposon 17.6-like Protein"/>
    <property type="match status" value="1"/>
</dbReference>
<keyword evidence="2" id="KW-0808">Transferase</keyword>
<dbReference type="CDD" id="cd01647">
    <property type="entry name" value="RT_LTR"/>
    <property type="match status" value="1"/>
</dbReference>
<keyword evidence="8" id="KW-0863">Zinc-finger</keyword>
<dbReference type="InterPro" id="IPR043128">
    <property type="entry name" value="Rev_trsase/Diguanyl_cyclase"/>
</dbReference>
<dbReference type="Pfam" id="PF24626">
    <property type="entry name" value="SH3_Tf2-1"/>
    <property type="match status" value="1"/>
</dbReference>
<evidence type="ECO:0000256" key="8">
    <source>
        <dbReference type="PROSITE-ProRule" id="PRU00047"/>
    </source>
</evidence>
<name>A0AAQ3SPF0_PASNO</name>
<keyword evidence="1" id="KW-0645">Protease</keyword>
<dbReference type="InterPro" id="IPR000477">
    <property type="entry name" value="RT_dom"/>
</dbReference>
<dbReference type="GO" id="GO:0004519">
    <property type="term" value="F:endonuclease activity"/>
    <property type="evidence" value="ECO:0007669"/>
    <property type="project" value="UniProtKB-KW"/>
</dbReference>
<evidence type="ECO:0000313" key="13">
    <source>
        <dbReference type="EMBL" id="WVZ58323.1"/>
    </source>
</evidence>
<dbReference type="SUPFAM" id="SSF56672">
    <property type="entry name" value="DNA/RNA polymerases"/>
    <property type="match status" value="1"/>
</dbReference>
<dbReference type="PROSITE" id="PS50158">
    <property type="entry name" value="ZF_CCHC"/>
    <property type="match status" value="1"/>
</dbReference>
<dbReference type="InterPro" id="IPR036397">
    <property type="entry name" value="RNaseH_sf"/>
</dbReference>
<dbReference type="InterPro" id="IPR005162">
    <property type="entry name" value="Retrotrans_gag_dom"/>
</dbReference>
<evidence type="ECO:0000313" key="14">
    <source>
        <dbReference type="Proteomes" id="UP001341281"/>
    </source>
</evidence>
<evidence type="ECO:0000256" key="2">
    <source>
        <dbReference type="ARBA" id="ARBA00022679"/>
    </source>
</evidence>
<dbReference type="SUPFAM" id="SSF53098">
    <property type="entry name" value="Ribonuclease H-like"/>
    <property type="match status" value="1"/>
</dbReference>
<feature type="compositionally biased region" description="Polar residues" evidence="9">
    <location>
        <begin position="1"/>
        <end position="16"/>
    </location>
</feature>
<dbReference type="InterPro" id="IPR041588">
    <property type="entry name" value="Integrase_H2C2"/>
</dbReference>
<feature type="compositionally biased region" description="Gly residues" evidence="9">
    <location>
        <begin position="35"/>
        <end position="44"/>
    </location>
</feature>
<dbReference type="InterPro" id="IPR001584">
    <property type="entry name" value="Integrase_cat-core"/>
</dbReference>
<keyword evidence="5" id="KW-0255">Endonuclease</keyword>
<evidence type="ECO:0000256" key="1">
    <source>
        <dbReference type="ARBA" id="ARBA00022670"/>
    </source>
</evidence>
<dbReference type="Pfam" id="PF00665">
    <property type="entry name" value="rve"/>
    <property type="match status" value="1"/>
</dbReference>
<keyword evidence="14" id="KW-1185">Reference proteome</keyword>
<evidence type="ECO:0000259" key="12">
    <source>
        <dbReference type="PROSITE" id="PS50994"/>
    </source>
</evidence>
<dbReference type="InterPro" id="IPR036875">
    <property type="entry name" value="Znf_CCHC_sf"/>
</dbReference>
<evidence type="ECO:0000256" key="7">
    <source>
        <dbReference type="ARBA" id="ARBA00022918"/>
    </source>
</evidence>
<dbReference type="PANTHER" id="PTHR35046:SF9">
    <property type="entry name" value="RNA-DIRECTED DNA POLYMERASE"/>
    <property type="match status" value="1"/>
</dbReference>
<keyword evidence="8" id="KW-0479">Metal-binding</keyword>
<feature type="domain" description="Integrase catalytic" evidence="12">
    <location>
        <begin position="950"/>
        <end position="1111"/>
    </location>
</feature>
<dbReference type="GO" id="GO:0015074">
    <property type="term" value="P:DNA integration"/>
    <property type="evidence" value="ECO:0007669"/>
    <property type="project" value="InterPro"/>
</dbReference>
<evidence type="ECO:0000256" key="4">
    <source>
        <dbReference type="ARBA" id="ARBA00022722"/>
    </source>
</evidence>
<dbReference type="PANTHER" id="PTHR35046">
    <property type="entry name" value="ZINC KNUCKLE (CCHC-TYPE) FAMILY PROTEIN"/>
    <property type="match status" value="1"/>
</dbReference>
<dbReference type="PROSITE" id="PS50878">
    <property type="entry name" value="RT_POL"/>
    <property type="match status" value="1"/>
</dbReference>
<dbReference type="InterPro" id="IPR041373">
    <property type="entry name" value="RT_RNaseH"/>
</dbReference>
<dbReference type="Gene3D" id="3.30.420.10">
    <property type="entry name" value="Ribonuclease H-like superfamily/Ribonuclease H"/>
    <property type="match status" value="1"/>
</dbReference>
<keyword evidence="6" id="KW-0378">Hydrolase</keyword>
<dbReference type="Pfam" id="PF17921">
    <property type="entry name" value="Integrase_H2C2"/>
    <property type="match status" value="1"/>
</dbReference>
<keyword evidence="8" id="KW-0862">Zinc</keyword>
<feature type="compositionally biased region" description="Basic residues" evidence="9">
    <location>
        <begin position="396"/>
        <end position="405"/>
    </location>
</feature>
<feature type="compositionally biased region" description="Basic and acidic residues" evidence="9">
    <location>
        <begin position="360"/>
        <end position="380"/>
    </location>
</feature>
<dbReference type="PROSITE" id="PS50994">
    <property type="entry name" value="INTEGRASE"/>
    <property type="match status" value="1"/>
</dbReference>
<dbReference type="Pfam" id="PF17917">
    <property type="entry name" value="RT_RNaseH"/>
    <property type="match status" value="1"/>
</dbReference>
<feature type="region of interest" description="Disordered" evidence="9">
    <location>
        <begin position="357"/>
        <end position="407"/>
    </location>
</feature>
<dbReference type="Gene3D" id="3.30.70.270">
    <property type="match status" value="2"/>
</dbReference>